<dbReference type="GO" id="GO:0046872">
    <property type="term" value="F:metal ion binding"/>
    <property type="evidence" value="ECO:0007669"/>
    <property type="project" value="UniProtKB-KW"/>
</dbReference>
<reference evidence="7 8" key="1">
    <citation type="submission" date="2018-10" db="EMBL/GenBank/DDBJ databases">
        <title>Natronolimnobius sp. XQ-INN 246 isolated from Inner Mongolia Autonomous Region of China.</title>
        <authorList>
            <person name="Xue Q."/>
        </authorList>
    </citation>
    <scope>NUCLEOTIDE SEQUENCE [LARGE SCALE GENOMIC DNA]</scope>
    <source>
        <strain evidence="7 8">XQ-INN 246</strain>
    </source>
</reference>
<evidence type="ECO:0000256" key="4">
    <source>
        <dbReference type="ARBA" id="ARBA00022833"/>
    </source>
</evidence>
<evidence type="ECO:0000256" key="2">
    <source>
        <dbReference type="ARBA" id="ARBA00008072"/>
    </source>
</evidence>
<protein>
    <submittedName>
        <fullName evidence="7">Oxidoreductase</fullName>
    </submittedName>
</protein>
<accession>A0A4S3TM36</accession>
<keyword evidence="8" id="KW-1185">Reference proteome</keyword>
<dbReference type="CDD" id="cd08255">
    <property type="entry name" value="2-desacetyl-2-hydroxyethyl_bacteriochlorophyllide_like"/>
    <property type="match status" value="1"/>
</dbReference>
<gene>
    <name evidence="7" type="ORF">D8Y22_08630</name>
</gene>
<dbReference type="SUPFAM" id="SSF51735">
    <property type="entry name" value="NAD(P)-binding Rossmann-fold domains"/>
    <property type="match status" value="1"/>
</dbReference>
<proteinExistence type="inferred from homology"/>
<comment type="similarity">
    <text evidence="2">Belongs to the zinc-containing alcohol dehydrogenase family.</text>
</comment>
<evidence type="ECO:0000259" key="6">
    <source>
        <dbReference type="Pfam" id="PF00107"/>
    </source>
</evidence>
<comment type="cofactor">
    <cofactor evidence="1">
        <name>Zn(2+)</name>
        <dbReference type="ChEBI" id="CHEBI:29105"/>
    </cofactor>
</comment>
<evidence type="ECO:0000256" key="1">
    <source>
        <dbReference type="ARBA" id="ARBA00001947"/>
    </source>
</evidence>
<dbReference type="EMBL" id="RBZW01000021">
    <property type="protein sequence ID" value="THE65259.1"/>
    <property type="molecule type" value="Genomic_DNA"/>
</dbReference>
<dbReference type="InterPro" id="IPR013149">
    <property type="entry name" value="ADH-like_C"/>
</dbReference>
<dbReference type="SUPFAM" id="SSF50129">
    <property type="entry name" value="GroES-like"/>
    <property type="match status" value="1"/>
</dbReference>
<keyword evidence="3" id="KW-0479">Metal-binding</keyword>
<evidence type="ECO:0000256" key="5">
    <source>
        <dbReference type="ARBA" id="ARBA00023002"/>
    </source>
</evidence>
<feature type="domain" description="Alcohol dehydrogenase-like C-terminal" evidence="6">
    <location>
        <begin position="159"/>
        <end position="278"/>
    </location>
</feature>
<evidence type="ECO:0000313" key="8">
    <source>
        <dbReference type="Proteomes" id="UP000318864"/>
    </source>
</evidence>
<evidence type="ECO:0000313" key="7">
    <source>
        <dbReference type="EMBL" id="THE65259.1"/>
    </source>
</evidence>
<dbReference type="Gene3D" id="3.90.180.10">
    <property type="entry name" value="Medium-chain alcohol dehydrogenases, catalytic domain"/>
    <property type="match status" value="2"/>
</dbReference>
<dbReference type="InterPro" id="IPR011032">
    <property type="entry name" value="GroES-like_sf"/>
</dbReference>
<comment type="caution">
    <text evidence="7">The sequence shown here is derived from an EMBL/GenBank/DDBJ whole genome shotgun (WGS) entry which is preliminary data.</text>
</comment>
<dbReference type="GO" id="GO:0016491">
    <property type="term" value="F:oxidoreductase activity"/>
    <property type="evidence" value="ECO:0007669"/>
    <property type="project" value="UniProtKB-KW"/>
</dbReference>
<dbReference type="RefSeq" id="WP_141464295.1">
    <property type="nucleotide sequence ID" value="NZ_RBZW01000021.1"/>
</dbReference>
<keyword evidence="4" id="KW-0862">Zinc</keyword>
<dbReference type="OrthoDB" id="168897at2157"/>
<dbReference type="Pfam" id="PF00107">
    <property type="entry name" value="ADH_zinc_N"/>
    <property type="match status" value="1"/>
</dbReference>
<dbReference type="InterPro" id="IPR036291">
    <property type="entry name" value="NAD(P)-bd_dom_sf"/>
</dbReference>
<dbReference type="Proteomes" id="UP000318864">
    <property type="component" value="Unassembled WGS sequence"/>
</dbReference>
<name>A0A4S3TM36_9EURY</name>
<dbReference type="PANTHER" id="PTHR43350:SF19">
    <property type="entry name" value="D-GULOSIDE 3-DEHYDROGENASE"/>
    <property type="match status" value="1"/>
</dbReference>
<keyword evidence="5" id="KW-0560">Oxidoreductase</keyword>
<organism evidence="7 8">
    <name type="scientific">Salinadaptatus halalkaliphilus</name>
    <dbReference type="NCBI Taxonomy" id="2419781"/>
    <lineage>
        <taxon>Archaea</taxon>
        <taxon>Methanobacteriati</taxon>
        <taxon>Methanobacteriota</taxon>
        <taxon>Stenosarchaea group</taxon>
        <taxon>Halobacteria</taxon>
        <taxon>Halobacteriales</taxon>
        <taxon>Natrialbaceae</taxon>
        <taxon>Salinadaptatus</taxon>
    </lineage>
</organism>
<evidence type="ECO:0000256" key="3">
    <source>
        <dbReference type="ARBA" id="ARBA00022723"/>
    </source>
</evidence>
<sequence>MNDAALAFTAPRTVERRPITVSEPAADEVLVETRVSAISAGTELLVYRDQLPSDLAADETLEAIEGDFSFPVEYGYAAVGEIRAVGSDVDEHWWGETVFGFVPHRTRFCARPESLVRVPPALTDVDAALLPTLETATNLVLDAQPRLGERVVVFGAGVVGLCTLRLLASFPLESLVVVEPLEHRREIAREFGADRAVSPAALAAETNDGHADVTDDAIGDADLAIELAGDPSALDDAIGAVGYDARIVVGSWYGTKRAPIDFGGRFHRDRIELVSSQVSTVDPSLRGRWDTDRRLETALEWVARLETAALVTHRIPFRDAEDAYELLDSGPESALQVLLTYDE</sequence>
<dbReference type="PANTHER" id="PTHR43350">
    <property type="entry name" value="NAD-DEPENDENT ALCOHOL DEHYDROGENASE"/>
    <property type="match status" value="1"/>
</dbReference>
<dbReference type="Gene3D" id="3.40.50.720">
    <property type="entry name" value="NAD(P)-binding Rossmann-like Domain"/>
    <property type="match status" value="1"/>
</dbReference>
<dbReference type="AlphaFoldDB" id="A0A4S3TM36"/>